<keyword evidence="15" id="KW-0946">Virion</keyword>
<dbReference type="GO" id="GO:0005816">
    <property type="term" value="C:spindle pole body"/>
    <property type="evidence" value="ECO:0007669"/>
    <property type="project" value="TreeGrafter"/>
</dbReference>
<feature type="transmembrane region" description="Helical" evidence="14">
    <location>
        <begin position="66"/>
        <end position="86"/>
    </location>
</feature>
<keyword evidence="8 14" id="KW-1133">Transmembrane helix</keyword>
<feature type="transmembrane region" description="Helical" evidence="14">
    <location>
        <begin position="218"/>
        <end position="240"/>
    </location>
</feature>
<evidence type="ECO:0000256" key="14">
    <source>
        <dbReference type="SAM" id="Phobius"/>
    </source>
</evidence>
<comment type="caution">
    <text evidence="15">The sequence shown here is derived from an EMBL/GenBank/DDBJ whole genome shotgun (WGS) entry which is preliminary data.</text>
</comment>
<keyword evidence="7" id="KW-0653">Protein transport</keyword>
<keyword evidence="6" id="KW-0509">mRNA transport</keyword>
<feature type="transmembrane region" description="Helical" evidence="14">
    <location>
        <begin position="98"/>
        <end position="121"/>
    </location>
</feature>
<comment type="subcellular location">
    <subcellularLocation>
        <location evidence="1">Nucleus membrane</location>
        <topology evidence="1">Multi-pass membrane protein</topology>
    </subcellularLocation>
    <subcellularLocation>
        <location evidence="2">Nucleus</location>
        <location evidence="2">Nuclear pore complex</location>
    </subcellularLocation>
</comment>
<dbReference type="GO" id="GO:0015031">
    <property type="term" value="P:protein transport"/>
    <property type="evidence" value="ECO:0007669"/>
    <property type="project" value="UniProtKB-KW"/>
</dbReference>
<dbReference type="GO" id="GO:0051028">
    <property type="term" value="P:mRNA transport"/>
    <property type="evidence" value="ECO:0007669"/>
    <property type="project" value="UniProtKB-KW"/>
</dbReference>
<proteinExistence type="inferred from homology"/>
<keyword evidence="16" id="KW-1185">Reference proteome</keyword>
<evidence type="ECO:0000256" key="8">
    <source>
        <dbReference type="ARBA" id="ARBA00022989"/>
    </source>
</evidence>
<evidence type="ECO:0000256" key="4">
    <source>
        <dbReference type="ARBA" id="ARBA00022448"/>
    </source>
</evidence>
<dbReference type="eggNOG" id="ENOG502S1MG">
    <property type="taxonomic scope" value="Eukaryota"/>
</dbReference>
<feature type="region of interest" description="Disordered" evidence="13">
    <location>
        <begin position="609"/>
        <end position="713"/>
    </location>
</feature>
<evidence type="ECO:0000256" key="2">
    <source>
        <dbReference type="ARBA" id="ARBA00004567"/>
    </source>
</evidence>
<keyword evidence="4" id="KW-0813">Transport</keyword>
<dbReference type="Proteomes" id="UP000094526">
    <property type="component" value="Unassembled WGS sequence"/>
</dbReference>
<evidence type="ECO:0000256" key="9">
    <source>
        <dbReference type="ARBA" id="ARBA00023010"/>
    </source>
</evidence>
<evidence type="ECO:0000256" key="11">
    <source>
        <dbReference type="ARBA" id="ARBA00023136"/>
    </source>
</evidence>
<dbReference type="GO" id="GO:0031965">
    <property type="term" value="C:nuclear membrane"/>
    <property type="evidence" value="ECO:0007669"/>
    <property type="project" value="UniProtKB-SubCell"/>
</dbReference>
<organism evidence="15 16">
    <name type="scientific">Cladophialophora carrionii</name>
    <dbReference type="NCBI Taxonomy" id="86049"/>
    <lineage>
        <taxon>Eukaryota</taxon>
        <taxon>Fungi</taxon>
        <taxon>Dikarya</taxon>
        <taxon>Ascomycota</taxon>
        <taxon>Pezizomycotina</taxon>
        <taxon>Eurotiomycetes</taxon>
        <taxon>Chaetothyriomycetidae</taxon>
        <taxon>Chaetothyriales</taxon>
        <taxon>Herpotrichiellaceae</taxon>
        <taxon>Cladophialophora</taxon>
    </lineage>
</organism>
<dbReference type="EMBL" id="LGRB01000009">
    <property type="protein sequence ID" value="OCT51701.1"/>
    <property type="molecule type" value="Genomic_DNA"/>
</dbReference>
<evidence type="ECO:0000256" key="7">
    <source>
        <dbReference type="ARBA" id="ARBA00022927"/>
    </source>
</evidence>
<dbReference type="GO" id="GO:0006999">
    <property type="term" value="P:nuclear pore organization"/>
    <property type="evidence" value="ECO:0007669"/>
    <property type="project" value="TreeGrafter"/>
</dbReference>
<feature type="transmembrane region" description="Helical" evidence="14">
    <location>
        <begin position="271"/>
        <end position="294"/>
    </location>
</feature>
<sequence>MSTLTAPSATAPPRLYRRFVTSALHKRFVHAALLSLLVALGNAFWLGSNQDLFWSWFPFGPAGIKALLFFLSSLLIFTLQIATLRIGERTTTSPLATFRASFLSAATVQTAILYLMSGWWFTEAYIWSAPDLGWITRGAHNTPDMLNERPIFFRLYALILAVGYAGCHQYRGWSSLRIPISKLPATPSADAKAQDTHALLPVQTRIQQQLITALRRSALASLITFIVAPFINGLFLRNIFWRIHLAVAKLFYNLSRANAHPIGYPPLGFAYLLRCLFAGFLLALTWELTSMLLLEYLCQEPTKSGLPLSAASKDANGTLLTGLKAKRDVVRTFAFWELAIIAQRHKDRRKAIFEDIERPTGPMWTQMMQAGLNVLQELQLRITGPPAAKPGVPETVKPLPRLLPEMQTQSIFAPDSKPSRAERLASPLKQFGSTMQPWHPPIEQTAKQVETRLLEYAKPAGAETKSPSSLLESWTTELRQSRLGWFFNSTNTAKIKATILGTPYGNAAVLVDVIEALTKMQVASLTEDTYGKATPTVPDTVRTFTKTLNLIEDYVARNKQGVVGGIEEVEIIIERLRASLKELLSAFQVYLIDQGLGIAELNQAKKAIQAPSTIPQSQEKPKSKPKPIESRNERKLFQSDKQREGSRDKDGRRKDHNAEVNGRRGSHEIEDVGERNESHEHGRLRLDAPSAWTLPRTTTGGPLFQRREMEHVR</sequence>
<keyword evidence="12" id="KW-0539">Nucleus</keyword>
<evidence type="ECO:0000256" key="6">
    <source>
        <dbReference type="ARBA" id="ARBA00022816"/>
    </source>
</evidence>
<dbReference type="GO" id="GO:0106166">
    <property type="term" value="F:spindle pole body-nuclear membrane anchor activity"/>
    <property type="evidence" value="ECO:0007669"/>
    <property type="project" value="TreeGrafter"/>
</dbReference>
<evidence type="ECO:0000256" key="10">
    <source>
        <dbReference type="ARBA" id="ARBA00023132"/>
    </source>
</evidence>
<keyword evidence="10" id="KW-0906">Nuclear pore complex</keyword>
<dbReference type="STRING" id="86049.A0A1C1CT69"/>
<keyword evidence="15" id="KW-0261">Viral envelope protein</keyword>
<keyword evidence="5 14" id="KW-0812">Transmembrane</keyword>
<feature type="transmembrane region" description="Helical" evidence="14">
    <location>
        <begin position="28"/>
        <end position="46"/>
    </location>
</feature>
<dbReference type="Pfam" id="PF09531">
    <property type="entry name" value="Ndc1_Nup"/>
    <property type="match status" value="1"/>
</dbReference>
<dbReference type="GO" id="GO:0070762">
    <property type="term" value="C:nuclear pore transmembrane ring"/>
    <property type="evidence" value="ECO:0007669"/>
    <property type="project" value="TreeGrafter"/>
</dbReference>
<comment type="similarity">
    <text evidence="3">Belongs to the NDC1 family.</text>
</comment>
<evidence type="ECO:0000256" key="5">
    <source>
        <dbReference type="ARBA" id="ARBA00022692"/>
    </source>
</evidence>
<name>A0A1C1CT69_9EURO</name>
<dbReference type="AlphaFoldDB" id="A0A1C1CT69"/>
<evidence type="ECO:0000313" key="16">
    <source>
        <dbReference type="Proteomes" id="UP000094526"/>
    </source>
</evidence>
<keyword evidence="11 14" id="KW-0472">Membrane</keyword>
<gene>
    <name evidence="15" type="ORF">CLCR_08132</name>
</gene>
<evidence type="ECO:0000313" key="15">
    <source>
        <dbReference type="EMBL" id="OCT51701.1"/>
    </source>
</evidence>
<dbReference type="PANTHER" id="PTHR13269">
    <property type="entry name" value="NUCLEOPORIN NDC1"/>
    <property type="match status" value="1"/>
</dbReference>
<protein>
    <submittedName>
        <fullName evidence="15">Putative nuclear envelope protein</fullName>
    </submittedName>
</protein>
<dbReference type="VEuPathDB" id="FungiDB:CLCR_08132"/>
<keyword evidence="9" id="KW-0811">Translocation</keyword>
<dbReference type="GO" id="GO:0070631">
    <property type="term" value="P:spindle pole body localization"/>
    <property type="evidence" value="ECO:0007669"/>
    <property type="project" value="TreeGrafter"/>
</dbReference>
<accession>A0A1C1CT69</accession>
<evidence type="ECO:0000256" key="1">
    <source>
        <dbReference type="ARBA" id="ARBA00004232"/>
    </source>
</evidence>
<feature type="compositionally biased region" description="Basic and acidic residues" evidence="13">
    <location>
        <begin position="619"/>
        <end position="686"/>
    </location>
</feature>
<dbReference type="OrthoDB" id="67850at2759"/>
<dbReference type="VEuPathDB" id="FungiDB:G647_06398"/>
<dbReference type="InterPro" id="IPR019049">
    <property type="entry name" value="Nucleoporin_prot_Ndc1/Nup"/>
</dbReference>
<evidence type="ECO:0000256" key="3">
    <source>
        <dbReference type="ARBA" id="ARBA00005760"/>
    </source>
</evidence>
<evidence type="ECO:0000256" key="12">
    <source>
        <dbReference type="ARBA" id="ARBA00023242"/>
    </source>
</evidence>
<reference evidence="16" key="1">
    <citation type="submission" date="2015-07" db="EMBL/GenBank/DDBJ databases">
        <authorList>
            <person name="Teixeira M.M."/>
            <person name="Souza R.C."/>
            <person name="Almeida L.G."/>
            <person name="Vicente V.A."/>
            <person name="de Hoog S."/>
            <person name="Bocca A.L."/>
            <person name="de Almeida S.R."/>
            <person name="Vasconcelos A.T."/>
            <person name="Felipe M.S."/>
        </authorList>
    </citation>
    <scope>NUCLEOTIDE SEQUENCE [LARGE SCALE GENOMIC DNA]</scope>
    <source>
        <strain evidence="16">KSF</strain>
    </source>
</reference>
<evidence type="ECO:0000256" key="13">
    <source>
        <dbReference type="SAM" id="MobiDB-lite"/>
    </source>
</evidence>
<dbReference type="PANTHER" id="PTHR13269:SF6">
    <property type="entry name" value="NUCLEOPORIN NDC1"/>
    <property type="match status" value="1"/>
</dbReference>